<dbReference type="EMBL" id="LT598496">
    <property type="protein sequence ID" value="SBV27865.1"/>
    <property type="molecule type" value="Genomic_DNA"/>
</dbReference>
<gene>
    <name evidence="1" type="ORF">GA0070620_3395</name>
</gene>
<proteinExistence type="predicted"/>
<dbReference type="STRING" id="307121.GA0070620_3395"/>
<dbReference type="Gene3D" id="3.40.50.12780">
    <property type="entry name" value="N-terminal domain of ligase-like"/>
    <property type="match status" value="1"/>
</dbReference>
<dbReference type="NCBIfam" id="TIGR03089">
    <property type="entry name" value="TIGR03089 family protein"/>
    <property type="match status" value="1"/>
</dbReference>
<name>A0A1C3N5L2_9ACTN</name>
<evidence type="ECO:0000313" key="1">
    <source>
        <dbReference type="EMBL" id="SBV27865.1"/>
    </source>
</evidence>
<dbReference type="SUPFAM" id="SSF56801">
    <property type="entry name" value="Acetyl-CoA synthetase-like"/>
    <property type="match status" value="1"/>
</dbReference>
<sequence>MAENIARVFADAVATDPTRPLLTWYDDATGERTELSGTTLANWVAKTANLLVDELAVGPDDSAGVLLPPHWQTAAVLLGCWSAGLTVADAPGPVEVLFAAADRVGEAPAWPANERYALALAPFAMPLREVPPGFVDYVVEVRTHGDHFTPVPTGGPTERELLTRARARAGEFGLTAGDRVLVDAARYADPVDWLLAPMTANATVVLCGNLDESRLANRQESEKTTKTLP</sequence>
<dbReference type="PATRIC" id="fig|307121.4.peg.3464"/>
<organism evidence="1 2">
    <name type="scientific">Micromonospora krabiensis</name>
    <dbReference type="NCBI Taxonomy" id="307121"/>
    <lineage>
        <taxon>Bacteria</taxon>
        <taxon>Bacillati</taxon>
        <taxon>Actinomycetota</taxon>
        <taxon>Actinomycetes</taxon>
        <taxon>Micromonosporales</taxon>
        <taxon>Micromonosporaceae</taxon>
        <taxon>Micromonospora</taxon>
    </lineage>
</organism>
<reference evidence="2" key="1">
    <citation type="submission" date="2016-06" db="EMBL/GenBank/DDBJ databases">
        <authorList>
            <person name="Varghese N."/>
        </authorList>
    </citation>
    <scope>NUCLEOTIDE SEQUENCE [LARGE SCALE GENOMIC DNA]</scope>
    <source>
        <strain evidence="2">DSM 45344</strain>
    </source>
</reference>
<dbReference type="AlphaFoldDB" id="A0A1C3N5L2"/>
<keyword evidence="2" id="KW-1185">Reference proteome</keyword>
<dbReference type="InterPro" id="IPR042099">
    <property type="entry name" value="ANL_N_sf"/>
</dbReference>
<dbReference type="RefSeq" id="WP_091592029.1">
    <property type="nucleotide sequence ID" value="NZ_LT598496.1"/>
</dbReference>
<accession>A0A1C3N5L2</accession>
<evidence type="ECO:0000313" key="2">
    <source>
        <dbReference type="Proteomes" id="UP000199393"/>
    </source>
</evidence>
<dbReference type="OrthoDB" id="3396763at2"/>
<protein>
    <submittedName>
        <fullName evidence="1">TIGR03089 family protein</fullName>
    </submittedName>
</protein>
<dbReference type="Proteomes" id="UP000199393">
    <property type="component" value="Chromosome I"/>
</dbReference>
<dbReference type="InterPro" id="IPR017523">
    <property type="entry name" value="Rv3268"/>
</dbReference>